<protein>
    <recommendedName>
        <fullName evidence="3">Outer membrane beta-barrel protein</fullName>
    </recommendedName>
</protein>
<comment type="caution">
    <text evidence="1">The sequence shown here is derived from an EMBL/GenBank/DDBJ whole genome shotgun (WGS) entry which is preliminary data.</text>
</comment>
<dbReference type="AlphaFoldDB" id="A0A6N6VY04"/>
<dbReference type="OrthoDB" id="5293011at2"/>
<evidence type="ECO:0008006" key="3">
    <source>
        <dbReference type="Google" id="ProtNLM"/>
    </source>
</evidence>
<keyword evidence="2" id="KW-1185">Reference proteome</keyword>
<proteinExistence type="predicted"/>
<dbReference type="EMBL" id="WFLM01000003">
    <property type="protein sequence ID" value="KAB8038965.1"/>
    <property type="molecule type" value="Genomic_DNA"/>
</dbReference>
<dbReference type="Proteomes" id="UP000437748">
    <property type="component" value="Unassembled WGS sequence"/>
</dbReference>
<reference evidence="1 2" key="1">
    <citation type="submission" date="2019-10" db="EMBL/GenBank/DDBJ databases">
        <title>New species of Slilvanegrellaceae.</title>
        <authorList>
            <person name="Pitt A."/>
            <person name="Hahn M.W."/>
        </authorList>
    </citation>
    <scope>NUCLEOTIDE SEQUENCE [LARGE SCALE GENOMIC DNA]</scope>
    <source>
        <strain evidence="1 2">SP-Ram-0.45-NSY-1</strain>
    </source>
</reference>
<evidence type="ECO:0000313" key="1">
    <source>
        <dbReference type="EMBL" id="KAB8038965.1"/>
    </source>
</evidence>
<name>A0A6N6VY04_9BACT</name>
<dbReference type="InterPro" id="IPR011250">
    <property type="entry name" value="OMP/PagP_B-barrel"/>
</dbReference>
<dbReference type="Gene3D" id="2.40.160.20">
    <property type="match status" value="1"/>
</dbReference>
<evidence type="ECO:0000313" key="2">
    <source>
        <dbReference type="Proteomes" id="UP000437748"/>
    </source>
</evidence>
<gene>
    <name evidence="1" type="ORF">GCL60_08895</name>
</gene>
<organism evidence="1 2">
    <name type="scientific">Silvanigrella paludirubra</name>
    <dbReference type="NCBI Taxonomy" id="2499159"/>
    <lineage>
        <taxon>Bacteria</taxon>
        <taxon>Pseudomonadati</taxon>
        <taxon>Bdellovibrionota</taxon>
        <taxon>Oligoflexia</taxon>
        <taxon>Silvanigrellales</taxon>
        <taxon>Silvanigrellaceae</taxon>
        <taxon>Silvanigrella</taxon>
    </lineage>
</organism>
<sequence length="207" mass="23056">MLADLPPEQQNINVNYPMVDGISAQLVPLKNENITFPRTVFSFGIYNEVLTNTTKSNYTSPGYGFSLGMQHQIRGMWKGGLDIRWADWVSNNTQQNPDLSPLSIFSKIEGDPPIQSLVGDYWGKVFQPFFTGGVGYTLFFSGRSWSAVQSKTSLGQASITYGVGFRVTLPKSFAVRASFENWRGVQTSDVSAQIYRLELVFGDVDNI</sequence>
<dbReference type="SUPFAM" id="SSF56925">
    <property type="entry name" value="OMPA-like"/>
    <property type="match status" value="1"/>
</dbReference>
<dbReference type="RefSeq" id="WP_153420362.1">
    <property type="nucleotide sequence ID" value="NZ_WFLM01000003.1"/>
</dbReference>
<accession>A0A6N6VY04</accession>